<name>A0ABW5ZZF6_9BACT</name>
<feature type="domain" description="Cation efflux protein cytoplasmic" evidence="9">
    <location>
        <begin position="214"/>
        <end position="287"/>
    </location>
</feature>
<dbReference type="InterPro" id="IPR036837">
    <property type="entry name" value="Cation_efflux_CTD_sf"/>
</dbReference>
<sequence>MQASKENIRVQQLVAVVSVVLLVTKFIAWYLTRSVAVLTDAMESIVNVAAGFIGLYSLYVAAKPRDKDHPYGHGKAEFLSAAFEGTLIGVAGMVILYQSVHQLLYPVPLSRLDTGIWLISLTAIINFAMGWYCIKTGKRNNSLALIASGKHLQSDTVSTIGIIVGLILLYFTGYTWIDSVVAMIFGSWILFTGYSILRKSIAGIMDEADEQLLEKMVTLLNEKRSDNWVDLHNLRVIKYGSILHIDCHVTLPWYYNLNEAHEEIDILSAIVRQRFGDSVELFIHSDACLPFQCQLCQKADCNVRQQPFVRRIEWTVDNILVNKKHRLPG</sequence>
<gene>
    <name evidence="10" type="ORF">ACFS6H_01700</name>
</gene>
<feature type="transmembrane region" description="Helical" evidence="7">
    <location>
        <begin position="78"/>
        <end position="96"/>
    </location>
</feature>
<comment type="subcellular location">
    <subcellularLocation>
        <location evidence="1">Membrane</location>
        <topology evidence="1">Multi-pass membrane protein</topology>
    </subcellularLocation>
</comment>
<dbReference type="EMBL" id="JBHUOZ010000001">
    <property type="protein sequence ID" value="MFD2918403.1"/>
    <property type="molecule type" value="Genomic_DNA"/>
</dbReference>
<evidence type="ECO:0000313" key="11">
    <source>
        <dbReference type="Proteomes" id="UP001597511"/>
    </source>
</evidence>
<feature type="transmembrane region" description="Helical" evidence="7">
    <location>
        <begin position="12"/>
        <end position="32"/>
    </location>
</feature>
<keyword evidence="5 7" id="KW-1133">Transmembrane helix</keyword>
<feature type="transmembrane region" description="Helical" evidence="7">
    <location>
        <begin position="44"/>
        <end position="62"/>
    </location>
</feature>
<dbReference type="NCBIfam" id="TIGR01297">
    <property type="entry name" value="CDF"/>
    <property type="match status" value="1"/>
</dbReference>
<accession>A0ABW5ZZF6</accession>
<dbReference type="InterPro" id="IPR050291">
    <property type="entry name" value="CDF_Transporter"/>
</dbReference>
<reference evidence="11" key="1">
    <citation type="journal article" date="2019" name="Int. J. Syst. Evol. Microbiol.">
        <title>The Global Catalogue of Microorganisms (GCM) 10K type strain sequencing project: providing services to taxonomists for standard genome sequencing and annotation.</title>
        <authorList>
            <consortium name="The Broad Institute Genomics Platform"/>
            <consortium name="The Broad Institute Genome Sequencing Center for Infectious Disease"/>
            <person name="Wu L."/>
            <person name="Ma J."/>
        </authorList>
    </citation>
    <scope>NUCLEOTIDE SEQUENCE [LARGE SCALE GENOMIC DNA]</scope>
    <source>
        <strain evidence="11">KCTC 23299</strain>
    </source>
</reference>
<dbReference type="InterPro" id="IPR058533">
    <property type="entry name" value="Cation_efflux_TM"/>
</dbReference>
<dbReference type="Gene3D" id="1.20.1510.10">
    <property type="entry name" value="Cation efflux protein transmembrane domain"/>
    <property type="match status" value="1"/>
</dbReference>
<evidence type="ECO:0000256" key="2">
    <source>
        <dbReference type="ARBA" id="ARBA00008114"/>
    </source>
</evidence>
<dbReference type="SUPFAM" id="SSF160240">
    <property type="entry name" value="Cation efflux protein cytoplasmic domain-like"/>
    <property type="match status" value="1"/>
</dbReference>
<evidence type="ECO:0000256" key="6">
    <source>
        <dbReference type="ARBA" id="ARBA00023136"/>
    </source>
</evidence>
<comment type="caution">
    <text evidence="10">The sequence shown here is derived from an EMBL/GenBank/DDBJ whole genome shotgun (WGS) entry which is preliminary data.</text>
</comment>
<evidence type="ECO:0000256" key="5">
    <source>
        <dbReference type="ARBA" id="ARBA00022989"/>
    </source>
</evidence>
<protein>
    <submittedName>
        <fullName evidence="10">Cation diffusion facilitator family transporter</fullName>
    </submittedName>
</protein>
<dbReference type="InterPro" id="IPR002524">
    <property type="entry name" value="Cation_efflux"/>
</dbReference>
<feature type="domain" description="Cation efflux protein transmembrane" evidence="8">
    <location>
        <begin position="14"/>
        <end position="204"/>
    </location>
</feature>
<keyword evidence="4 7" id="KW-0812">Transmembrane</keyword>
<evidence type="ECO:0000313" key="10">
    <source>
        <dbReference type="EMBL" id="MFD2918403.1"/>
    </source>
</evidence>
<dbReference type="PANTHER" id="PTHR43840:SF15">
    <property type="entry name" value="MITOCHONDRIAL METAL TRANSPORTER 1-RELATED"/>
    <property type="match status" value="1"/>
</dbReference>
<feature type="transmembrane region" description="Helical" evidence="7">
    <location>
        <begin position="179"/>
        <end position="197"/>
    </location>
</feature>
<evidence type="ECO:0000259" key="9">
    <source>
        <dbReference type="Pfam" id="PF16916"/>
    </source>
</evidence>
<dbReference type="InterPro" id="IPR027470">
    <property type="entry name" value="Cation_efflux_CTD"/>
</dbReference>
<evidence type="ECO:0000259" key="8">
    <source>
        <dbReference type="Pfam" id="PF01545"/>
    </source>
</evidence>
<dbReference type="Proteomes" id="UP001597511">
    <property type="component" value="Unassembled WGS sequence"/>
</dbReference>
<keyword evidence="11" id="KW-1185">Reference proteome</keyword>
<organism evidence="10 11">
    <name type="scientific">Terrimonas rubra</name>
    <dbReference type="NCBI Taxonomy" id="1035890"/>
    <lineage>
        <taxon>Bacteria</taxon>
        <taxon>Pseudomonadati</taxon>
        <taxon>Bacteroidota</taxon>
        <taxon>Chitinophagia</taxon>
        <taxon>Chitinophagales</taxon>
        <taxon>Chitinophagaceae</taxon>
        <taxon>Terrimonas</taxon>
    </lineage>
</organism>
<proteinExistence type="inferred from homology"/>
<dbReference type="Pfam" id="PF01545">
    <property type="entry name" value="Cation_efflux"/>
    <property type="match status" value="1"/>
</dbReference>
<evidence type="ECO:0000256" key="4">
    <source>
        <dbReference type="ARBA" id="ARBA00022692"/>
    </source>
</evidence>
<dbReference type="InterPro" id="IPR027469">
    <property type="entry name" value="Cation_efflux_TMD_sf"/>
</dbReference>
<dbReference type="PANTHER" id="PTHR43840">
    <property type="entry name" value="MITOCHONDRIAL METAL TRANSPORTER 1-RELATED"/>
    <property type="match status" value="1"/>
</dbReference>
<comment type="similarity">
    <text evidence="2">Belongs to the cation diffusion facilitator (CDF) transporter (TC 2.A.4) family.</text>
</comment>
<evidence type="ECO:0000256" key="3">
    <source>
        <dbReference type="ARBA" id="ARBA00022448"/>
    </source>
</evidence>
<dbReference type="SUPFAM" id="SSF161111">
    <property type="entry name" value="Cation efflux protein transmembrane domain-like"/>
    <property type="match status" value="1"/>
</dbReference>
<keyword evidence="3" id="KW-0813">Transport</keyword>
<dbReference type="RefSeq" id="WP_386094464.1">
    <property type="nucleotide sequence ID" value="NZ_JBHUOZ010000001.1"/>
</dbReference>
<keyword evidence="6 7" id="KW-0472">Membrane</keyword>
<feature type="transmembrane region" description="Helical" evidence="7">
    <location>
        <begin position="116"/>
        <end position="134"/>
    </location>
</feature>
<feature type="transmembrane region" description="Helical" evidence="7">
    <location>
        <begin position="155"/>
        <end position="173"/>
    </location>
</feature>
<evidence type="ECO:0000256" key="1">
    <source>
        <dbReference type="ARBA" id="ARBA00004141"/>
    </source>
</evidence>
<evidence type="ECO:0000256" key="7">
    <source>
        <dbReference type="SAM" id="Phobius"/>
    </source>
</evidence>
<dbReference type="Gene3D" id="3.30.70.1350">
    <property type="entry name" value="Cation efflux protein, cytoplasmic domain"/>
    <property type="match status" value="1"/>
</dbReference>
<dbReference type="Pfam" id="PF16916">
    <property type="entry name" value="ZT_dimer"/>
    <property type="match status" value="1"/>
</dbReference>